<evidence type="ECO:0000313" key="13">
    <source>
        <dbReference type="WBParaSite" id="ALUE_0000685401-mRNA-1"/>
    </source>
</evidence>
<dbReference type="GO" id="GO:0008419">
    <property type="term" value="F:RNA lariat debranching enzyme activity"/>
    <property type="evidence" value="ECO:0007669"/>
    <property type="project" value="TreeGrafter"/>
</dbReference>
<dbReference type="GO" id="GO:0000398">
    <property type="term" value="P:mRNA splicing, via spliceosome"/>
    <property type="evidence" value="ECO:0007669"/>
    <property type="project" value="TreeGrafter"/>
</dbReference>
<evidence type="ECO:0000259" key="11">
    <source>
        <dbReference type="SMART" id="SM01124"/>
    </source>
</evidence>
<evidence type="ECO:0000256" key="9">
    <source>
        <dbReference type="ARBA" id="ARBA00023242"/>
    </source>
</evidence>
<feature type="compositionally biased region" description="Polar residues" evidence="10">
    <location>
        <begin position="1"/>
        <end position="18"/>
    </location>
</feature>
<dbReference type="WBParaSite" id="ALUE_0000685401-mRNA-1">
    <property type="protein sequence ID" value="ALUE_0000685401-mRNA-1"/>
    <property type="gene ID" value="ALUE_0000685401"/>
</dbReference>
<feature type="region of interest" description="Disordered" evidence="10">
    <location>
        <begin position="1"/>
        <end position="80"/>
    </location>
</feature>
<dbReference type="SMART" id="SM01124">
    <property type="entry name" value="DBR1"/>
    <property type="match status" value="1"/>
</dbReference>
<keyword evidence="4" id="KW-0479">Metal-binding</keyword>
<dbReference type="AlphaFoldDB" id="A0A9J2PBX1"/>
<dbReference type="InterPro" id="IPR041816">
    <property type="entry name" value="Dbr1_N"/>
</dbReference>
<accession>A0A9J2PBX1</accession>
<evidence type="ECO:0000256" key="3">
    <source>
        <dbReference type="ARBA" id="ARBA00004123"/>
    </source>
</evidence>
<dbReference type="InterPro" id="IPR029052">
    <property type="entry name" value="Metallo-depent_PP-like"/>
</dbReference>
<keyword evidence="6" id="KW-0862">Zinc</keyword>
<evidence type="ECO:0000256" key="2">
    <source>
        <dbReference type="ARBA" id="ARBA00001947"/>
    </source>
</evidence>
<evidence type="ECO:0000256" key="1">
    <source>
        <dbReference type="ARBA" id="ARBA00001936"/>
    </source>
</evidence>
<comment type="cofactor">
    <cofactor evidence="2">
        <name>Zn(2+)</name>
        <dbReference type="ChEBI" id="CHEBI:29105"/>
    </cofactor>
</comment>
<comment type="cofactor">
    <cofactor evidence="1">
        <name>Mn(2+)</name>
        <dbReference type="ChEBI" id="CHEBI:29035"/>
    </cofactor>
</comment>
<reference evidence="13" key="1">
    <citation type="submission" date="2023-03" db="UniProtKB">
        <authorList>
            <consortium name="WormBaseParasite"/>
        </authorList>
    </citation>
    <scope>IDENTIFICATION</scope>
</reference>
<name>A0A9J2PBX1_ASCLU</name>
<feature type="compositionally biased region" description="Polar residues" evidence="10">
    <location>
        <begin position="46"/>
        <end position="65"/>
    </location>
</feature>
<dbReference type="InterPro" id="IPR007708">
    <property type="entry name" value="DBR1_C"/>
</dbReference>
<evidence type="ECO:0000256" key="7">
    <source>
        <dbReference type="ARBA" id="ARBA00023004"/>
    </source>
</evidence>
<keyword evidence="8" id="KW-0464">Manganese</keyword>
<dbReference type="Proteomes" id="UP000036681">
    <property type="component" value="Unplaced"/>
</dbReference>
<feature type="domain" description="Lariat debranching enzyme C-terminal" evidence="11">
    <location>
        <begin position="307"/>
        <end position="451"/>
    </location>
</feature>
<dbReference type="CDD" id="cd00844">
    <property type="entry name" value="MPP_Dbr1_N"/>
    <property type="match status" value="1"/>
</dbReference>
<evidence type="ECO:0000313" key="12">
    <source>
        <dbReference type="Proteomes" id="UP000036681"/>
    </source>
</evidence>
<dbReference type="Pfam" id="PF05011">
    <property type="entry name" value="DBR1"/>
    <property type="match status" value="1"/>
</dbReference>
<evidence type="ECO:0000256" key="8">
    <source>
        <dbReference type="ARBA" id="ARBA00023211"/>
    </source>
</evidence>
<comment type="subcellular location">
    <subcellularLocation>
        <location evidence="3">Nucleus</location>
    </subcellularLocation>
</comment>
<feature type="compositionally biased region" description="Basic and acidic residues" evidence="10">
    <location>
        <begin position="523"/>
        <end position="562"/>
    </location>
</feature>
<dbReference type="PANTHER" id="PTHR12849:SF0">
    <property type="entry name" value="LARIAT DEBRANCHING ENZYME"/>
    <property type="match status" value="1"/>
</dbReference>
<evidence type="ECO:0000256" key="10">
    <source>
        <dbReference type="SAM" id="MobiDB-lite"/>
    </source>
</evidence>
<evidence type="ECO:0000256" key="6">
    <source>
        <dbReference type="ARBA" id="ARBA00022833"/>
    </source>
</evidence>
<proteinExistence type="predicted"/>
<keyword evidence="9" id="KW-0539">Nucleus</keyword>
<keyword evidence="5" id="KW-0378">Hydrolase</keyword>
<keyword evidence="7" id="KW-0408">Iron</keyword>
<sequence length="583" mass="65635">MSTNDPHSSLLNSETSKGSGRAEDVSEISTNIEDQPAIKRSRMSKKQMSTNDPHSSLLNSETSKGSGRAEDVSEVSTNIEDQPAIKRSRISKKLHIAVAGCSHGEMDKIYASLAEIERTSGFNFDLLISCGDYQKAPILTIFIGGNHEASGFLQELPNGGWVAPRIFYMGHANVVRFAGLRIAGLSGIFNKHHYDTGHWERPPFHDYGGVVSAYHVRSVDVFRLKQLRPRDSSDDKRIDIMVSHDWPAGITEYGDVDELLKKKPFFREDIKKNALGNPATISLLHDIRPRYWLAAHLHCKFAALISHQVDGDGAVAPEPTRFLSLDKPLPRRHFVQALEFDVDEDAEMCLSYDPVWLAILKATDSFTDATKRTTYMPSQCGSSCGERWDYRPTEEEVKVVEKLFEGDFRIPENFRRTAPPYDPSQMIESELYYRNPQTSEFCAKLGIRDLNEMLCAQSREALGVPYFLSEMSDAVKDEQQSAVTVDIDRKEFDDGCDFVIDRKRRSSPIYLENFVAPKLLDSSSKDEKGPGDKEREGYAASDRVEPAAAPDEQKEEVLTERRKVGSGIFRRRPIGLPEDEEND</sequence>
<keyword evidence="12" id="KW-1185">Reference proteome</keyword>
<dbReference type="SUPFAM" id="SSF56300">
    <property type="entry name" value="Metallo-dependent phosphatases"/>
    <property type="match status" value="1"/>
</dbReference>
<dbReference type="GO" id="GO:0046872">
    <property type="term" value="F:metal ion binding"/>
    <property type="evidence" value="ECO:0007669"/>
    <property type="project" value="UniProtKB-KW"/>
</dbReference>
<evidence type="ECO:0000256" key="5">
    <source>
        <dbReference type="ARBA" id="ARBA00022801"/>
    </source>
</evidence>
<organism evidence="12 13">
    <name type="scientific">Ascaris lumbricoides</name>
    <name type="common">Giant roundworm</name>
    <dbReference type="NCBI Taxonomy" id="6252"/>
    <lineage>
        <taxon>Eukaryota</taxon>
        <taxon>Metazoa</taxon>
        <taxon>Ecdysozoa</taxon>
        <taxon>Nematoda</taxon>
        <taxon>Chromadorea</taxon>
        <taxon>Rhabditida</taxon>
        <taxon>Spirurina</taxon>
        <taxon>Ascaridomorpha</taxon>
        <taxon>Ascaridoidea</taxon>
        <taxon>Ascarididae</taxon>
        <taxon>Ascaris</taxon>
    </lineage>
</organism>
<dbReference type="GO" id="GO:0005634">
    <property type="term" value="C:nucleus"/>
    <property type="evidence" value="ECO:0007669"/>
    <property type="project" value="UniProtKB-SubCell"/>
</dbReference>
<protein>
    <submittedName>
        <fullName evidence="13">Lariat debranching enzyme C-terminal domain-containing protein</fullName>
    </submittedName>
</protein>
<evidence type="ECO:0000256" key="4">
    <source>
        <dbReference type="ARBA" id="ARBA00022723"/>
    </source>
</evidence>
<dbReference type="PANTHER" id="PTHR12849">
    <property type="entry name" value="RNA LARIAT DEBRANCHING ENZYME"/>
    <property type="match status" value="1"/>
</dbReference>
<feature type="region of interest" description="Disordered" evidence="10">
    <location>
        <begin position="521"/>
        <end position="562"/>
    </location>
</feature>